<reference evidence="1 2" key="1">
    <citation type="submission" date="2018-06" db="EMBL/GenBank/DDBJ databases">
        <title>Genomic Encyclopedia of Type Strains, Phase IV (KMG-IV): sequencing the most valuable type-strain genomes for metagenomic binning, comparative biology and taxonomic classification.</title>
        <authorList>
            <person name="Goeker M."/>
        </authorList>
    </citation>
    <scope>NUCLEOTIDE SEQUENCE [LARGE SCALE GENOMIC DNA]</scope>
    <source>
        <strain evidence="1 2">DSM 15140</strain>
    </source>
</reference>
<dbReference type="Pfam" id="PF10970">
    <property type="entry name" value="GerPE"/>
    <property type="match status" value="1"/>
</dbReference>
<dbReference type="Proteomes" id="UP000252254">
    <property type="component" value="Unassembled WGS sequence"/>
</dbReference>
<organism evidence="1 2">
    <name type="scientific">Paraliobacillus ryukyuensis</name>
    <dbReference type="NCBI Taxonomy" id="200904"/>
    <lineage>
        <taxon>Bacteria</taxon>
        <taxon>Bacillati</taxon>
        <taxon>Bacillota</taxon>
        <taxon>Bacilli</taxon>
        <taxon>Bacillales</taxon>
        <taxon>Bacillaceae</taxon>
        <taxon>Paraliobacillus</taxon>
    </lineage>
</organism>
<protein>
    <submittedName>
        <fullName evidence="1">Spore germination protein PE</fullName>
    </submittedName>
</protein>
<proteinExistence type="predicted"/>
<gene>
    <name evidence="1" type="ORF">DES48_10575</name>
</gene>
<dbReference type="RefSeq" id="WP_170126194.1">
    <property type="nucleotide sequence ID" value="NZ_BAABQN010000005.1"/>
</dbReference>
<comment type="caution">
    <text evidence="1">The sequence shown here is derived from an EMBL/GenBank/DDBJ whole genome shotgun (WGS) entry which is preliminary data.</text>
</comment>
<evidence type="ECO:0000313" key="2">
    <source>
        <dbReference type="Proteomes" id="UP000252254"/>
    </source>
</evidence>
<dbReference type="AlphaFoldDB" id="A0A366E814"/>
<evidence type="ECO:0000313" key="1">
    <source>
        <dbReference type="EMBL" id="RBO98225.1"/>
    </source>
</evidence>
<accession>A0A366E814</accession>
<keyword evidence="2" id="KW-1185">Reference proteome</keyword>
<dbReference type="InterPro" id="IPR024496">
    <property type="entry name" value="Spore_germ_GerPE"/>
</dbReference>
<dbReference type="EMBL" id="QNRI01000005">
    <property type="protein sequence ID" value="RBO98225.1"/>
    <property type="molecule type" value="Genomic_DNA"/>
</dbReference>
<name>A0A366E814_9BACI</name>
<sequence length="128" mass="14292">MFRTSKVNFLRITSMLNSSILEIGDTKKLYSRSNILAIQEEGGTENDEDYSFENYPLFNLTLPVFSSKPIVKKQTINHDHSINVDAIDITGVSAASTTQLGSVGSIDAECRIKHIRILLDEQTNETNI</sequence>